<keyword evidence="2 4" id="KW-0479">Metal-binding</keyword>
<protein>
    <submittedName>
        <fullName evidence="7">Monoheme cytochrome SoxX (Sulfur oxidation)</fullName>
    </submittedName>
</protein>
<dbReference type="GO" id="GO:0009055">
    <property type="term" value="F:electron transfer activity"/>
    <property type="evidence" value="ECO:0007669"/>
    <property type="project" value="InterPro"/>
</dbReference>
<evidence type="ECO:0000313" key="7">
    <source>
        <dbReference type="EMBL" id="SFE30167.1"/>
    </source>
</evidence>
<evidence type="ECO:0000313" key="8">
    <source>
        <dbReference type="Proteomes" id="UP000198977"/>
    </source>
</evidence>
<evidence type="ECO:0000256" key="2">
    <source>
        <dbReference type="ARBA" id="ARBA00022723"/>
    </source>
</evidence>
<evidence type="ECO:0000256" key="5">
    <source>
        <dbReference type="SAM" id="SignalP"/>
    </source>
</evidence>
<dbReference type="AlphaFoldDB" id="A0A1I1ZEQ0"/>
<dbReference type="PROSITE" id="PS51007">
    <property type="entry name" value="CYTC"/>
    <property type="match status" value="1"/>
</dbReference>
<keyword evidence="3 4" id="KW-0408">Iron</keyword>
<dbReference type="SUPFAM" id="SSF46626">
    <property type="entry name" value="Cytochrome c"/>
    <property type="match status" value="1"/>
</dbReference>
<reference evidence="7 8" key="1">
    <citation type="submission" date="2016-10" db="EMBL/GenBank/DDBJ databases">
        <authorList>
            <person name="de Groot N.N."/>
        </authorList>
    </citation>
    <scope>NUCLEOTIDE SEQUENCE [LARGE SCALE GENOMIC DNA]</scope>
    <source>
        <strain evidence="7 8">DSM 11443</strain>
    </source>
</reference>
<dbReference type="GO" id="GO:0046872">
    <property type="term" value="F:metal ion binding"/>
    <property type="evidence" value="ECO:0007669"/>
    <property type="project" value="UniProtKB-KW"/>
</dbReference>
<keyword evidence="8" id="KW-1185">Reference proteome</keyword>
<feature type="domain" description="Cytochrome c" evidence="6">
    <location>
        <begin position="44"/>
        <end position="156"/>
    </location>
</feature>
<dbReference type="Pfam" id="PF00034">
    <property type="entry name" value="Cytochrom_C"/>
    <property type="match status" value="1"/>
</dbReference>
<feature type="signal peptide" evidence="5">
    <location>
        <begin position="1"/>
        <end position="19"/>
    </location>
</feature>
<dbReference type="InterPro" id="IPR009056">
    <property type="entry name" value="Cyt_c-like_dom"/>
</dbReference>
<evidence type="ECO:0000256" key="4">
    <source>
        <dbReference type="PROSITE-ProRule" id="PRU00433"/>
    </source>
</evidence>
<dbReference type="InterPro" id="IPR036909">
    <property type="entry name" value="Cyt_c-like_dom_sf"/>
</dbReference>
<keyword evidence="5" id="KW-0732">Signal</keyword>
<dbReference type="Gene3D" id="1.10.760.10">
    <property type="entry name" value="Cytochrome c-like domain"/>
    <property type="match status" value="1"/>
</dbReference>
<proteinExistence type="predicted"/>
<dbReference type="Proteomes" id="UP000198977">
    <property type="component" value="Unassembled WGS sequence"/>
</dbReference>
<keyword evidence="1 4" id="KW-0349">Heme</keyword>
<evidence type="ECO:0000256" key="3">
    <source>
        <dbReference type="ARBA" id="ARBA00023004"/>
    </source>
</evidence>
<organism evidence="7 8">
    <name type="scientific">Sulfitobacter brevis</name>
    <dbReference type="NCBI Taxonomy" id="74348"/>
    <lineage>
        <taxon>Bacteria</taxon>
        <taxon>Pseudomonadati</taxon>
        <taxon>Pseudomonadota</taxon>
        <taxon>Alphaproteobacteria</taxon>
        <taxon>Rhodobacterales</taxon>
        <taxon>Roseobacteraceae</taxon>
        <taxon>Sulfitobacter</taxon>
    </lineage>
</organism>
<dbReference type="EMBL" id="FOMW01000006">
    <property type="protein sequence ID" value="SFE30167.1"/>
    <property type="molecule type" value="Genomic_DNA"/>
</dbReference>
<sequence>MMKWIAIAALSSVAGMASAEAVAPADVQFDDYGAVEVSLSGTPGDAANGAAIVGDKKQGNCVACHQVGALADIPFQGEIGPALNGAGDRWTEAELRGIVSNSKKTFEGSMMPSYYKTTGYIRPGDAFTGKAASEPLPPLMDAQMIEDVVAFLATLKE</sequence>
<dbReference type="NCBIfam" id="TIGR04485">
    <property type="entry name" value="thiosulf_SoxX"/>
    <property type="match status" value="1"/>
</dbReference>
<dbReference type="InterPro" id="IPR030999">
    <property type="entry name" value="Thiosulf_SoxX"/>
</dbReference>
<evidence type="ECO:0000259" key="6">
    <source>
        <dbReference type="PROSITE" id="PS51007"/>
    </source>
</evidence>
<name>A0A1I1ZEQ0_9RHOB</name>
<dbReference type="STRING" id="74348.SAMN04488523_106132"/>
<gene>
    <name evidence="7" type="ORF">SAMN04488523_106132</name>
</gene>
<evidence type="ECO:0000256" key="1">
    <source>
        <dbReference type="ARBA" id="ARBA00022617"/>
    </source>
</evidence>
<dbReference type="GO" id="GO:0020037">
    <property type="term" value="F:heme binding"/>
    <property type="evidence" value="ECO:0007669"/>
    <property type="project" value="InterPro"/>
</dbReference>
<accession>A0A1I1ZEQ0</accession>
<feature type="chain" id="PRO_5011778650" evidence="5">
    <location>
        <begin position="20"/>
        <end position="157"/>
    </location>
</feature>